<evidence type="ECO:0000256" key="1">
    <source>
        <dbReference type="ARBA" id="ARBA00022729"/>
    </source>
</evidence>
<evidence type="ECO:0000259" key="3">
    <source>
        <dbReference type="Pfam" id="PF02563"/>
    </source>
</evidence>
<organism evidence="5 6">
    <name type="scientific">Neiella holothuriorum</name>
    <dbReference type="NCBI Taxonomy" id="2870530"/>
    <lineage>
        <taxon>Bacteria</taxon>
        <taxon>Pseudomonadati</taxon>
        <taxon>Pseudomonadota</taxon>
        <taxon>Gammaproteobacteria</taxon>
        <taxon>Alteromonadales</taxon>
        <taxon>Echinimonadaceae</taxon>
        <taxon>Neiella</taxon>
    </lineage>
</organism>
<dbReference type="InterPro" id="IPR049712">
    <property type="entry name" value="Poly_export"/>
</dbReference>
<dbReference type="PANTHER" id="PTHR33619:SF3">
    <property type="entry name" value="POLYSACCHARIDE EXPORT PROTEIN GFCE-RELATED"/>
    <property type="match status" value="1"/>
</dbReference>
<protein>
    <submittedName>
        <fullName evidence="5">Polysaccharide export protein</fullName>
    </submittedName>
</protein>
<feature type="compositionally biased region" description="Basic and acidic residues" evidence="2">
    <location>
        <begin position="142"/>
        <end position="155"/>
    </location>
</feature>
<feature type="domain" description="Soluble ligand binding" evidence="4">
    <location>
        <begin position="99"/>
        <end position="142"/>
    </location>
</feature>
<dbReference type="EMBL" id="JAHZSS010000001">
    <property type="protein sequence ID" value="MBW8189403.1"/>
    <property type="molecule type" value="Genomic_DNA"/>
</dbReference>
<evidence type="ECO:0000256" key="2">
    <source>
        <dbReference type="SAM" id="MobiDB-lite"/>
    </source>
</evidence>
<evidence type="ECO:0000259" key="4">
    <source>
        <dbReference type="Pfam" id="PF10531"/>
    </source>
</evidence>
<dbReference type="PANTHER" id="PTHR33619">
    <property type="entry name" value="POLYSACCHARIDE EXPORT PROTEIN GFCE-RELATED"/>
    <property type="match status" value="1"/>
</dbReference>
<dbReference type="InterPro" id="IPR003715">
    <property type="entry name" value="Poly_export_N"/>
</dbReference>
<sequence length="172" mass="18546">MAVAALLLVTSAIANEANNDSDYLLGAGDYIGVDVYNEPDLSLETEVDRAGFISFPFLGEVAAKGLTTPQLATSIQDGLRGDYLVDPHVQVSVIRYRPFYIHGQVHAPGGYPYQPGLTVDMAIALAGGLKERASKSNWSIRRAADSHQQEQDASRDTPVMAGDIVEISESFF</sequence>
<accession>A0ABS7EAP0</accession>
<dbReference type="Pfam" id="PF10531">
    <property type="entry name" value="SLBB"/>
    <property type="match status" value="1"/>
</dbReference>
<name>A0ABS7EAP0_9GAMM</name>
<dbReference type="InterPro" id="IPR019554">
    <property type="entry name" value="Soluble_ligand-bd"/>
</dbReference>
<evidence type="ECO:0000313" key="5">
    <source>
        <dbReference type="EMBL" id="MBW8189403.1"/>
    </source>
</evidence>
<dbReference type="Pfam" id="PF02563">
    <property type="entry name" value="Poly_export"/>
    <property type="match status" value="1"/>
</dbReference>
<gene>
    <name evidence="5" type="ORF">K0504_00020</name>
</gene>
<dbReference type="Gene3D" id="3.30.1950.10">
    <property type="entry name" value="wza like domain"/>
    <property type="match status" value="1"/>
</dbReference>
<feature type="domain" description="Polysaccharide export protein N-terminal" evidence="3">
    <location>
        <begin position="18"/>
        <end position="93"/>
    </location>
</feature>
<dbReference type="RefSeq" id="WP_220102096.1">
    <property type="nucleotide sequence ID" value="NZ_JAHZSS010000001.1"/>
</dbReference>
<feature type="region of interest" description="Disordered" evidence="2">
    <location>
        <begin position="139"/>
        <end position="159"/>
    </location>
</feature>
<evidence type="ECO:0000313" key="6">
    <source>
        <dbReference type="Proteomes" id="UP001166251"/>
    </source>
</evidence>
<dbReference type="Proteomes" id="UP001166251">
    <property type="component" value="Unassembled WGS sequence"/>
</dbReference>
<keyword evidence="1" id="KW-0732">Signal</keyword>
<comment type="caution">
    <text evidence="5">The sequence shown here is derived from an EMBL/GenBank/DDBJ whole genome shotgun (WGS) entry which is preliminary data.</text>
</comment>
<reference evidence="5" key="1">
    <citation type="submission" date="2021-07" db="EMBL/GenBank/DDBJ databases">
        <title>Neiella marina sp. nov., isolated from the intestinal content of sea cucumber Apostichopus japonicus.</title>
        <authorList>
            <person name="Bai X."/>
        </authorList>
    </citation>
    <scope>NUCLEOTIDE SEQUENCE</scope>
    <source>
        <strain evidence="5">126</strain>
    </source>
</reference>
<proteinExistence type="predicted"/>
<keyword evidence="6" id="KW-1185">Reference proteome</keyword>